<evidence type="ECO:0000313" key="5">
    <source>
        <dbReference type="Proteomes" id="UP000280228"/>
    </source>
</evidence>
<evidence type="ECO:0000313" key="3">
    <source>
        <dbReference type="EMBL" id="RUO17830.1"/>
    </source>
</evidence>
<proteinExistence type="predicted"/>
<reference evidence="4 5" key="1">
    <citation type="submission" date="2018-12" db="EMBL/GenBank/DDBJ databases">
        <title>Persistence of Moraxella catarrhalis in Chronic Obstructive Pulmonary Disease and Regulation of the Hag/MID Adhesin.</title>
        <authorList>
            <person name="Murphy T."/>
            <person name="Zhao X."/>
            <person name="Vyas G."/>
            <person name="Aluvathingal J."/>
            <person name="Nadendla S."/>
            <person name="Tallon L."/>
            <person name="Tettelin H."/>
        </authorList>
    </citation>
    <scope>NUCLEOTIDE SEQUENCE [LARGE SCALE GENOMIC DNA]</scope>
    <source>
        <strain evidence="3 4">173P27B1</strain>
        <strain evidence="2 5">46P58B1</strain>
    </source>
</reference>
<organism evidence="2 5">
    <name type="scientific">Moraxella catarrhalis</name>
    <name type="common">Branhamella catarrhalis</name>
    <dbReference type="NCBI Taxonomy" id="480"/>
    <lineage>
        <taxon>Bacteria</taxon>
        <taxon>Pseudomonadati</taxon>
        <taxon>Pseudomonadota</taxon>
        <taxon>Gammaproteobacteria</taxon>
        <taxon>Moraxellales</taxon>
        <taxon>Moraxellaceae</taxon>
        <taxon>Moraxella</taxon>
    </lineage>
</organism>
<accession>A0A3S9QDF9</accession>
<keyword evidence="4" id="KW-1185">Reference proteome</keyword>
<evidence type="ECO:0000256" key="1">
    <source>
        <dbReference type="SAM" id="Phobius"/>
    </source>
</evidence>
<dbReference type="Proteomes" id="UP000268436">
    <property type="component" value="Unassembled WGS sequence"/>
</dbReference>
<evidence type="ECO:0000313" key="4">
    <source>
        <dbReference type="Proteomes" id="UP000268436"/>
    </source>
</evidence>
<keyword evidence="1" id="KW-1133">Transmembrane helix</keyword>
<keyword evidence="1" id="KW-0812">Transmembrane</keyword>
<keyword evidence="1" id="KW-0472">Membrane</keyword>
<dbReference type="EMBL" id="CP034662">
    <property type="protein sequence ID" value="AZQ92817.1"/>
    <property type="molecule type" value="Genomic_DNA"/>
</dbReference>
<dbReference type="AlphaFoldDB" id="A0A3S9QDF9"/>
<evidence type="ECO:0000313" key="2">
    <source>
        <dbReference type="EMBL" id="AZQ92817.1"/>
    </source>
</evidence>
<name>A0A3S9QDF9_MORCA</name>
<dbReference type="EMBL" id="RYER01000001">
    <property type="protein sequence ID" value="RUO17830.1"/>
    <property type="molecule type" value="Genomic_DNA"/>
</dbReference>
<dbReference type="Proteomes" id="UP000280228">
    <property type="component" value="Chromosome"/>
</dbReference>
<sequence length="39" mass="4671">MGRLKRKEAVFFIVRVGHVSIWLMQKVVQIGFMFGNRYK</sequence>
<feature type="transmembrane region" description="Helical" evidence="1">
    <location>
        <begin position="12"/>
        <end position="34"/>
    </location>
</feature>
<gene>
    <name evidence="2" type="ORF">EJK53_1160</name>
    <name evidence="3" type="ORF">EJK54_1534</name>
</gene>
<protein>
    <submittedName>
        <fullName evidence="2">Uncharacterized protein</fullName>
    </submittedName>
</protein>